<organism evidence="2 3">
    <name type="scientific">Deinobacterium chartae</name>
    <dbReference type="NCBI Taxonomy" id="521158"/>
    <lineage>
        <taxon>Bacteria</taxon>
        <taxon>Thermotogati</taxon>
        <taxon>Deinococcota</taxon>
        <taxon>Deinococci</taxon>
        <taxon>Deinococcales</taxon>
        <taxon>Deinococcaceae</taxon>
        <taxon>Deinobacterium</taxon>
    </lineage>
</organism>
<dbReference type="PANTHER" id="PTHR38441">
    <property type="entry name" value="INTEGRAL MEMBRANE PROTEIN-RELATED"/>
    <property type="match status" value="1"/>
</dbReference>
<name>A0A841I5U9_9DEIO</name>
<protein>
    <submittedName>
        <fullName evidence="2">Uncharacterized membrane protein (DUF485 family)</fullName>
    </submittedName>
</protein>
<gene>
    <name evidence="2" type="ORF">HNR42_003268</name>
</gene>
<dbReference type="EMBL" id="JACHHG010000015">
    <property type="protein sequence ID" value="MBB6099810.1"/>
    <property type="molecule type" value="Genomic_DNA"/>
</dbReference>
<keyword evidence="1" id="KW-0472">Membrane</keyword>
<dbReference type="Proteomes" id="UP000569951">
    <property type="component" value="Unassembled WGS sequence"/>
</dbReference>
<comment type="caution">
    <text evidence="2">The sequence shown here is derived from an EMBL/GenBank/DDBJ whole genome shotgun (WGS) entry which is preliminary data.</text>
</comment>
<reference evidence="2 3" key="1">
    <citation type="submission" date="2020-08" db="EMBL/GenBank/DDBJ databases">
        <title>Genomic Encyclopedia of Type Strains, Phase IV (KMG-IV): sequencing the most valuable type-strain genomes for metagenomic binning, comparative biology and taxonomic classification.</title>
        <authorList>
            <person name="Goeker M."/>
        </authorList>
    </citation>
    <scope>NUCLEOTIDE SEQUENCE [LARGE SCALE GENOMIC DNA]</scope>
    <source>
        <strain evidence="2 3">DSM 21458</strain>
    </source>
</reference>
<feature type="transmembrane region" description="Helical" evidence="1">
    <location>
        <begin position="29"/>
        <end position="51"/>
    </location>
</feature>
<dbReference type="InterPro" id="IPR007436">
    <property type="entry name" value="DUF485"/>
</dbReference>
<dbReference type="Pfam" id="PF04341">
    <property type="entry name" value="DUF485"/>
    <property type="match status" value="1"/>
</dbReference>
<dbReference type="PANTHER" id="PTHR38441:SF1">
    <property type="entry name" value="MEMBRANE PROTEIN"/>
    <property type="match status" value="1"/>
</dbReference>
<keyword evidence="1" id="KW-0812">Transmembrane</keyword>
<keyword evidence="3" id="KW-1185">Reference proteome</keyword>
<accession>A0A841I5U9</accession>
<feature type="transmembrane region" description="Helical" evidence="1">
    <location>
        <begin position="63"/>
        <end position="85"/>
    </location>
</feature>
<dbReference type="RefSeq" id="WP_183988546.1">
    <property type="nucleotide sequence ID" value="NZ_JACHHG010000015.1"/>
</dbReference>
<sequence length="102" mass="11557">MRSLSRSEHAGRIAEQPSFKALVRQRNRFVIGMTVFSLVFYLLLPLLAGYAREFMATPVWGNINIAYLFAFAQFVVGGVLAALYVRRAAQFDQTVARLKEEL</sequence>
<keyword evidence="1" id="KW-1133">Transmembrane helix</keyword>
<evidence type="ECO:0000313" key="3">
    <source>
        <dbReference type="Proteomes" id="UP000569951"/>
    </source>
</evidence>
<dbReference type="AlphaFoldDB" id="A0A841I5U9"/>
<evidence type="ECO:0000313" key="2">
    <source>
        <dbReference type="EMBL" id="MBB6099810.1"/>
    </source>
</evidence>
<proteinExistence type="predicted"/>
<evidence type="ECO:0000256" key="1">
    <source>
        <dbReference type="SAM" id="Phobius"/>
    </source>
</evidence>